<dbReference type="Gene3D" id="3.40.50.300">
    <property type="entry name" value="P-loop containing nucleotide triphosphate hydrolases"/>
    <property type="match status" value="1"/>
</dbReference>
<dbReference type="SMR" id="A0A2V5IMI5"/>
<comment type="subcellular location">
    <subcellularLocation>
        <location evidence="1">Cytoplasm</location>
    </subcellularLocation>
</comment>
<proteinExistence type="inferred from homology"/>
<comment type="caution">
    <text evidence="13">The sequence shown here is derived from an EMBL/GenBank/DDBJ whole genome shotgun (WGS) entry which is preliminary data.</text>
</comment>
<name>A0A2V5IMI5_9MICC</name>
<evidence type="ECO:0000313" key="13">
    <source>
        <dbReference type="EMBL" id="PYI37805.1"/>
    </source>
</evidence>
<feature type="compositionally biased region" description="Acidic residues" evidence="12">
    <location>
        <begin position="156"/>
        <end position="174"/>
    </location>
</feature>
<dbReference type="GO" id="GO:0005524">
    <property type="term" value="F:ATP binding"/>
    <property type="evidence" value="ECO:0007669"/>
    <property type="project" value="UniProtKB-KW"/>
</dbReference>
<dbReference type="PANTHER" id="PTHR33540">
    <property type="entry name" value="TRNA THREONYLCARBAMOYLADENOSINE BIOSYNTHESIS PROTEIN TSAE"/>
    <property type="match status" value="1"/>
</dbReference>
<evidence type="ECO:0000256" key="6">
    <source>
        <dbReference type="ARBA" id="ARBA00022723"/>
    </source>
</evidence>
<evidence type="ECO:0000256" key="1">
    <source>
        <dbReference type="ARBA" id="ARBA00004496"/>
    </source>
</evidence>
<evidence type="ECO:0000256" key="11">
    <source>
        <dbReference type="ARBA" id="ARBA00032441"/>
    </source>
</evidence>
<dbReference type="NCBIfam" id="TIGR00150">
    <property type="entry name" value="T6A_YjeE"/>
    <property type="match status" value="1"/>
</dbReference>
<dbReference type="AlphaFoldDB" id="A0A2V5IMI5"/>
<evidence type="ECO:0000256" key="12">
    <source>
        <dbReference type="SAM" id="MobiDB-lite"/>
    </source>
</evidence>
<comment type="similarity">
    <text evidence="2">Belongs to the TsaE family.</text>
</comment>
<dbReference type="GO" id="GO:0046872">
    <property type="term" value="F:metal ion binding"/>
    <property type="evidence" value="ECO:0007669"/>
    <property type="project" value="UniProtKB-KW"/>
</dbReference>
<dbReference type="InterPro" id="IPR003442">
    <property type="entry name" value="T6A_TsaE"/>
</dbReference>
<gene>
    <name evidence="13" type="ORF">CVS30_13440</name>
</gene>
<comment type="function">
    <text evidence="10">Required for the formation of a threonylcarbamoyl group on adenosine at position 37 (t(6)A37) in tRNAs that read codons beginning with adenine. Is involved in the transfer of the threonylcarbamoyl moiety of threonylcarbamoyl-AMP (TC-AMP) to the N6 group of A37, together with TsaD and TsaB. TsaE seems to play an indirect role in the t(6)A biosynthesis pathway, possibly in regulating the core enzymatic function of TsaD.</text>
</comment>
<protein>
    <recommendedName>
        <fullName evidence="3">tRNA threonylcarbamoyladenosine biosynthesis protein TsaE</fullName>
    </recommendedName>
    <alternativeName>
        <fullName evidence="11">t(6)A37 threonylcarbamoyladenosine biosynthesis protein TsaE</fullName>
    </alternativeName>
</protein>
<feature type="region of interest" description="Disordered" evidence="12">
    <location>
        <begin position="147"/>
        <end position="175"/>
    </location>
</feature>
<keyword evidence="14" id="KW-1185">Reference proteome</keyword>
<dbReference type="EMBL" id="QJVC01000016">
    <property type="protein sequence ID" value="PYI37805.1"/>
    <property type="molecule type" value="Genomic_DNA"/>
</dbReference>
<keyword evidence="13" id="KW-0808">Transferase</keyword>
<keyword evidence="4" id="KW-0963">Cytoplasm</keyword>
<keyword evidence="6" id="KW-0479">Metal-binding</keyword>
<reference evidence="13 14" key="1">
    <citation type="submission" date="2018-05" db="EMBL/GenBank/DDBJ databases">
        <title>Genetic diversity of glacier-inhabiting Cryobacterium bacteria in China and description of Cryobacterium mengkeensis sp. nov. and Arthrobacter glacialis sp. nov.</title>
        <authorList>
            <person name="Liu Q."/>
            <person name="Xin Y.-H."/>
        </authorList>
    </citation>
    <scope>NUCLEOTIDE SEQUENCE [LARGE SCALE GENOMIC DNA]</scope>
    <source>
        <strain evidence="13 14">B7</strain>
    </source>
</reference>
<evidence type="ECO:0000256" key="10">
    <source>
        <dbReference type="ARBA" id="ARBA00024908"/>
    </source>
</evidence>
<dbReference type="GO" id="GO:0002949">
    <property type="term" value="P:tRNA threonylcarbamoyladenosine modification"/>
    <property type="evidence" value="ECO:0007669"/>
    <property type="project" value="InterPro"/>
</dbReference>
<keyword evidence="9" id="KW-0460">Magnesium</keyword>
<dbReference type="RefSeq" id="WP_110485844.1">
    <property type="nucleotide sequence ID" value="NZ_QJVC01000016.1"/>
</dbReference>
<dbReference type="GO" id="GO:0016740">
    <property type="term" value="F:transferase activity"/>
    <property type="evidence" value="ECO:0007669"/>
    <property type="project" value="UniProtKB-KW"/>
</dbReference>
<evidence type="ECO:0000256" key="2">
    <source>
        <dbReference type="ARBA" id="ARBA00007599"/>
    </source>
</evidence>
<organism evidence="13 14">
    <name type="scientific">Arthrobacter psychrolactophilus</name>
    <dbReference type="NCBI Taxonomy" id="92442"/>
    <lineage>
        <taxon>Bacteria</taxon>
        <taxon>Bacillati</taxon>
        <taxon>Actinomycetota</taxon>
        <taxon>Actinomycetes</taxon>
        <taxon>Micrococcales</taxon>
        <taxon>Micrococcaceae</taxon>
        <taxon>Arthrobacter</taxon>
    </lineage>
</organism>
<dbReference type="Pfam" id="PF02367">
    <property type="entry name" value="TsaE"/>
    <property type="match status" value="1"/>
</dbReference>
<dbReference type="SUPFAM" id="SSF52540">
    <property type="entry name" value="P-loop containing nucleoside triphosphate hydrolases"/>
    <property type="match status" value="1"/>
</dbReference>
<dbReference type="OrthoDB" id="9800307at2"/>
<sequence>MTLWEFATGTAEATQQLAGKLAELLRAGDLIILSGELGAGKTTFTQGLGRSLGVREGIISPTFVLVRIHPNLPDGSNPGGPDLVHVDAYRLATPGEIDDIDLENTMDSSVTVVEWGVDRVEHLAASRLEIELVRAVGGASPVAAPTEAAGDFAGSDVEDSDFSASFDADEDDDEPRTLRLVAVGPRWAETDFSLLGQRVNTTE</sequence>
<accession>A0A2V5IMI5</accession>
<evidence type="ECO:0000256" key="3">
    <source>
        <dbReference type="ARBA" id="ARBA00019010"/>
    </source>
</evidence>
<keyword evidence="5" id="KW-0819">tRNA processing</keyword>
<evidence type="ECO:0000256" key="9">
    <source>
        <dbReference type="ARBA" id="ARBA00022842"/>
    </source>
</evidence>
<evidence type="ECO:0000313" key="14">
    <source>
        <dbReference type="Proteomes" id="UP000247980"/>
    </source>
</evidence>
<evidence type="ECO:0000256" key="5">
    <source>
        <dbReference type="ARBA" id="ARBA00022694"/>
    </source>
</evidence>
<dbReference type="PANTHER" id="PTHR33540:SF2">
    <property type="entry name" value="TRNA THREONYLCARBAMOYLADENOSINE BIOSYNTHESIS PROTEIN TSAE"/>
    <property type="match status" value="1"/>
</dbReference>
<evidence type="ECO:0000256" key="4">
    <source>
        <dbReference type="ARBA" id="ARBA00022490"/>
    </source>
</evidence>
<dbReference type="InterPro" id="IPR027417">
    <property type="entry name" value="P-loop_NTPase"/>
</dbReference>
<evidence type="ECO:0000256" key="7">
    <source>
        <dbReference type="ARBA" id="ARBA00022741"/>
    </source>
</evidence>
<keyword evidence="8" id="KW-0067">ATP-binding</keyword>
<evidence type="ECO:0000256" key="8">
    <source>
        <dbReference type="ARBA" id="ARBA00022840"/>
    </source>
</evidence>
<dbReference type="GO" id="GO:0005737">
    <property type="term" value="C:cytoplasm"/>
    <property type="evidence" value="ECO:0007669"/>
    <property type="project" value="UniProtKB-SubCell"/>
</dbReference>
<keyword evidence="7" id="KW-0547">Nucleotide-binding</keyword>
<dbReference type="Proteomes" id="UP000247980">
    <property type="component" value="Unassembled WGS sequence"/>
</dbReference>